<dbReference type="Pfam" id="PF04539">
    <property type="entry name" value="Sigma70_r3"/>
    <property type="match status" value="1"/>
</dbReference>
<dbReference type="CDD" id="cd06171">
    <property type="entry name" value="Sigma70_r4"/>
    <property type="match status" value="1"/>
</dbReference>
<reference evidence="8" key="1">
    <citation type="submission" date="2020-08" db="EMBL/GenBank/DDBJ databases">
        <title>Whole genome shotgun sequence of Polymorphospora rubra NBRC 101157.</title>
        <authorList>
            <person name="Komaki H."/>
            <person name="Tamura T."/>
        </authorList>
    </citation>
    <scope>NUCLEOTIDE SEQUENCE</scope>
    <source>
        <strain evidence="8">NBRC 101157</strain>
    </source>
</reference>
<dbReference type="InterPro" id="IPR013324">
    <property type="entry name" value="RNA_pol_sigma_r3/r4-like"/>
</dbReference>
<dbReference type="Gene3D" id="1.10.10.10">
    <property type="entry name" value="Winged helix-like DNA-binding domain superfamily/Winged helix DNA-binding domain"/>
    <property type="match status" value="2"/>
</dbReference>
<dbReference type="GO" id="GO:0043856">
    <property type="term" value="F:anti-sigma factor antagonist activity"/>
    <property type="evidence" value="ECO:0007669"/>
    <property type="project" value="InterPro"/>
</dbReference>
<evidence type="ECO:0000256" key="2">
    <source>
        <dbReference type="ARBA" id="ARBA00023015"/>
    </source>
</evidence>
<dbReference type="InterPro" id="IPR013325">
    <property type="entry name" value="RNA_pol_sigma_r2"/>
</dbReference>
<keyword evidence="4" id="KW-0238">DNA-binding</keyword>
<evidence type="ECO:0000256" key="6">
    <source>
        <dbReference type="RuleBase" id="RU003749"/>
    </source>
</evidence>
<evidence type="ECO:0000313" key="9">
    <source>
        <dbReference type="Proteomes" id="UP000680866"/>
    </source>
</evidence>
<dbReference type="InterPro" id="IPR007624">
    <property type="entry name" value="RNA_pol_sigma70_r3"/>
</dbReference>
<dbReference type="SUPFAM" id="SSF88946">
    <property type="entry name" value="Sigma2 domain of RNA polymerase sigma factors"/>
    <property type="match status" value="1"/>
</dbReference>
<protein>
    <recommendedName>
        <fullName evidence="6">Anti-sigma factor antagonist</fullName>
    </recommendedName>
</protein>
<dbReference type="NCBIfam" id="TIGR02980">
    <property type="entry name" value="SigBFG"/>
    <property type="match status" value="1"/>
</dbReference>
<dbReference type="Gene3D" id="3.30.750.24">
    <property type="entry name" value="STAS domain"/>
    <property type="match status" value="1"/>
</dbReference>
<dbReference type="InterPro" id="IPR014284">
    <property type="entry name" value="RNA_pol_sigma-70_dom"/>
</dbReference>
<dbReference type="CDD" id="cd07043">
    <property type="entry name" value="STAS_anti-anti-sigma_factors"/>
    <property type="match status" value="1"/>
</dbReference>
<accession>A0A810N2T9</accession>
<dbReference type="Pfam" id="PF04542">
    <property type="entry name" value="Sigma70_r2"/>
    <property type="match status" value="1"/>
</dbReference>
<keyword evidence="9" id="KW-1185">Reference proteome</keyword>
<dbReference type="InterPro" id="IPR000943">
    <property type="entry name" value="RNA_pol_sigma70"/>
</dbReference>
<sequence length="384" mass="41784">MLPMPVATVSTDSRLLDELAESYAARLAGLAPDDAERGRLRDRLVHAALPLAARLARRYQGRGEPLEDLEQVARLGLLKAVDRYDPRRGAFTGFAAITMAGELRRHFRDRTWGVHVPRRMQERSMEVSRVSAELTTELHRAPTTAELADRMGTGTADIRTAQETSAAYSAMSLNAPTHADSTGELVDQLGDPDGNLDSVDDRLTVSALLCRLPARERRILALRFYGNHTQAEIAAELGISQMHVSRLLSRALVWLREAMLSDAPLRWQAGVVPTDARDLSVRVRLVGAVAVVAVAGEVDRDNAGLLRDRLLEAVRRPVQEVAVDLGGVPFIDAAGISAILVGFEAGRGAGVRLRITAPRPQVLRTLQVAGLQPLLDPTQPRPAD</sequence>
<evidence type="ECO:0000256" key="1">
    <source>
        <dbReference type="ARBA" id="ARBA00009013"/>
    </source>
</evidence>
<evidence type="ECO:0000259" key="7">
    <source>
        <dbReference type="PROSITE" id="PS50801"/>
    </source>
</evidence>
<dbReference type="InterPro" id="IPR003658">
    <property type="entry name" value="Anti-sigma_ant"/>
</dbReference>
<dbReference type="NCBIfam" id="TIGR00377">
    <property type="entry name" value="ant_ant_sig"/>
    <property type="match status" value="1"/>
</dbReference>
<dbReference type="InterPro" id="IPR007630">
    <property type="entry name" value="RNA_pol_sigma70_r4"/>
</dbReference>
<dbReference type="SUPFAM" id="SSF88659">
    <property type="entry name" value="Sigma3 and sigma4 domains of RNA polymerase sigma factors"/>
    <property type="match status" value="2"/>
</dbReference>
<keyword evidence="3" id="KW-0731">Sigma factor</keyword>
<dbReference type="AlphaFoldDB" id="A0A810N2T9"/>
<organism evidence="8 9">
    <name type="scientific">Polymorphospora rubra</name>
    <dbReference type="NCBI Taxonomy" id="338584"/>
    <lineage>
        <taxon>Bacteria</taxon>
        <taxon>Bacillati</taxon>
        <taxon>Actinomycetota</taxon>
        <taxon>Actinomycetes</taxon>
        <taxon>Micromonosporales</taxon>
        <taxon>Micromonosporaceae</taxon>
        <taxon>Polymorphospora</taxon>
    </lineage>
</organism>
<comment type="similarity">
    <text evidence="1 6">Belongs to the anti-sigma-factor antagonist family.</text>
</comment>
<keyword evidence="2" id="KW-0805">Transcription regulation</keyword>
<dbReference type="InterPro" id="IPR014322">
    <property type="entry name" value="RNA_pol_sigma-B/F/G"/>
</dbReference>
<feature type="domain" description="STAS" evidence="7">
    <location>
        <begin position="279"/>
        <end position="384"/>
    </location>
</feature>
<dbReference type="InterPro" id="IPR007627">
    <property type="entry name" value="RNA_pol_sigma70_r2"/>
</dbReference>
<dbReference type="GO" id="GO:0006352">
    <property type="term" value="P:DNA-templated transcription initiation"/>
    <property type="evidence" value="ECO:0007669"/>
    <property type="project" value="InterPro"/>
</dbReference>
<evidence type="ECO:0000313" key="8">
    <source>
        <dbReference type="EMBL" id="BCJ66519.1"/>
    </source>
</evidence>
<name>A0A810N2T9_9ACTN</name>
<dbReference type="Pfam" id="PF04545">
    <property type="entry name" value="Sigma70_r4"/>
    <property type="match status" value="1"/>
</dbReference>
<dbReference type="Pfam" id="PF01740">
    <property type="entry name" value="STAS"/>
    <property type="match status" value="1"/>
</dbReference>
<keyword evidence="5" id="KW-0804">Transcription</keyword>
<dbReference type="PROSITE" id="PS50801">
    <property type="entry name" value="STAS"/>
    <property type="match status" value="1"/>
</dbReference>
<dbReference type="EMBL" id="AP023359">
    <property type="protein sequence ID" value="BCJ66519.1"/>
    <property type="molecule type" value="Genomic_DNA"/>
</dbReference>
<dbReference type="Proteomes" id="UP000680866">
    <property type="component" value="Chromosome"/>
</dbReference>
<evidence type="ECO:0000256" key="5">
    <source>
        <dbReference type="ARBA" id="ARBA00023163"/>
    </source>
</evidence>
<dbReference type="NCBIfam" id="TIGR02937">
    <property type="entry name" value="sigma70-ECF"/>
    <property type="match status" value="1"/>
</dbReference>
<dbReference type="PRINTS" id="PR00046">
    <property type="entry name" value="SIGMA70FCT"/>
</dbReference>
<dbReference type="InterPro" id="IPR036388">
    <property type="entry name" value="WH-like_DNA-bd_sf"/>
</dbReference>
<proteinExistence type="inferred from homology"/>
<dbReference type="GO" id="GO:0016987">
    <property type="term" value="F:sigma factor activity"/>
    <property type="evidence" value="ECO:0007669"/>
    <property type="project" value="UniProtKB-KW"/>
</dbReference>
<dbReference type="KEGG" id="pry:Prubr_35400"/>
<dbReference type="Gene3D" id="1.20.120.1810">
    <property type="match status" value="1"/>
</dbReference>
<dbReference type="PANTHER" id="PTHR30385:SF4">
    <property type="entry name" value="RNA POLYMERASE SIGMA-E FACTOR"/>
    <property type="match status" value="1"/>
</dbReference>
<dbReference type="PANTHER" id="PTHR30385">
    <property type="entry name" value="SIGMA FACTOR F FLAGELLAR"/>
    <property type="match status" value="1"/>
</dbReference>
<dbReference type="GO" id="GO:0003677">
    <property type="term" value="F:DNA binding"/>
    <property type="evidence" value="ECO:0007669"/>
    <property type="project" value="UniProtKB-KW"/>
</dbReference>
<evidence type="ECO:0000256" key="3">
    <source>
        <dbReference type="ARBA" id="ARBA00023082"/>
    </source>
</evidence>
<dbReference type="InterPro" id="IPR036513">
    <property type="entry name" value="STAS_dom_sf"/>
</dbReference>
<dbReference type="InterPro" id="IPR002645">
    <property type="entry name" value="STAS_dom"/>
</dbReference>
<evidence type="ECO:0000256" key="4">
    <source>
        <dbReference type="ARBA" id="ARBA00023125"/>
    </source>
</evidence>
<dbReference type="SUPFAM" id="SSF52091">
    <property type="entry name" value="SpoIIaa-like"/>
    <property type="match status" value="1"/>
</dbReference>
<gene>
    <name evidence="8" type="ORF">Prubr_35400</name>
</gene>